<dbReference type="InterPro" id="IPR002575">
    <property type="entry name" value="Aminoglycoside_PTrfase"/>
</dbReference>
<organism evidence="2 3">
    <name type="scientific">Streptomyces roseirectus</name>
    <dbReference type="NCBI Taxonomy" id="2768066"/>
    <lineage>
        <taxon>Bacteria</taxon>
        <taxon>Bacillati</taxon>
        <taxon>Actinomycetota</taxon>
        <taxon>Actinomycetes</taxon>
        <taxon>Kitasatosporales</taxon>
        <taxon>Streptomycetaceae</taxon>
        <taxon>Streptomyces</taxon>
    </lineage>
</organism>
<dbReference type="KEGG" id="sroi:IAG44_23115"/>
<dbReference type="GO" id="GO:0016740">
    <property type="term" value="F:transferase activity"/>
    <property type="evidence" value="ECO:0007669"/>
    <property type="project" value="UniProtKB-KW"/>
</dbReference>
<protein>
    <submittedName>
        <fullName evidence="2">Aminoglycoside phosphotransferase family protein</fullName>
    </submittedName>
</protein>
<keyword evidence="2" id="KW-0808">Transferase</keyword>
<dbReference type="Proteomes" id="UP000516052">
    <property type="component" value="Chromosome"/>
</dbReference>
<evidence type="ECO:0000259" key="1">
    <source>
        <dbReference type="Pfam" id="PF01636"/>
    </source>
</evidence>
<sequence>MPAPTRTVEAAALADAYSLGPGPWSVTPVTRGALGQIWKLTGAGSAWAVKEMLFGCDEEQVRREAALRDAAERLGISAPRLHTNRDGVHVTRLGSSASSAVKLYDWVEGGTADASDPAILDWFGRTAGLIHRAGEGAEGPVDDWYERCPDDAEWKELSDKVRRAGLPWADDLDRFVRDVVPELSVWVGPSSDADLVMSHCDLQPQNVLVGPAGPVLLDWDNAGPLSAEQELARALFVWSGGNEPDTGRTRRIVRAYRAAGGPGVIRGPRSFSMLFATAVNYVRVQADCAVEPTVTEEQRVFGARQAVACMRTIPRLSAVNLLVDTVAAAD</sequence>
<keyword evidence="3" id="KW-1185">Reference proteome</keyword>
<gene>
    <name evidence="2" type="ORF">IAG44_23115</name>
</gene>
<dbReference type="RefSeq" id="WP_187748976.1">
    <property type="nucleotide sequence ID" value="NZ_CP060828.1"/>
</dbReference>
<feature type="domain" description="Aminoglycoside phosphotransferase" evidence="1">
    <location>
        <begin position="26"/>
        <end position="260"/>
    </location>
</feature>
<proteinExistence type="predicted"/>
<evidence type="ECO:0000313" key="2">
    <source>
        <dbReference type="EMBL" id="QNP72019.1"/>
    </source>
</evidence>
<accession>A0A7H0IGV3</accession>
<reference evidence="2 3" key="1">
    <citation type="submission" date="2020-08" db="EMBL/GenBank/DDBJ databases">
        <title>A novel species.</title>
        <authorList>
            <person name="Gao J."/>
        </authorList>
    </citation>
    <scope>NUCLEOTIDE SEQUENCE [LARGE SCALE GENOMIC DNA]</scope>
    <source>
        <strain evidence="2 3">CRXT-G-22</strain>
    </source>
</reference>
<dbReference type="InterPro" id="IPR011009">
    <property type="entry name" value="Kinase-like_dom_sf"/>
</dbReference>
<name>A0A7H0IGV3_9ACTN</name>
<dbReference type="SUPFAM" id="SSF56112">
    <property type="entry name" value="Protein kinase-like (PK-like)"/>
    <property type="match status" value="1"/>
</dbReference>
<dbReference type="Pfam" id="PF01636">
    <property type="entry name" value="APH"/>
    <property type="match status" value="1"/>
</dbReference>
<dbReference type="AlphaFoldDB" id="A0A7H0IGV3"/>
<dbReference type="Gene3D" id="3.90.1200.10">
    <property type="match status" value="1"/>
</dbReference>
<dbReference type="EMBL" id="CP060828">
    <property type="protein sequence ID" value="QNP72019.1"/>
    <property type="molecule type" value="Genomic_DNA"/>
</dbReference>
<evidence type="ECO:0000313" key="3">
    <source>
        <dbReference type="Proteomes" id="UP000516052"/>
    </source>
</evidence>